<name>R7S2T4_PUNST</name>
<organism evidence="2 3">
    <name type="scientific">Punctularia strigosozonata (strain HHB-11173)</name>
    <name type="common">White-rot fungus</name>
    <dbReference type="NCBI Taxonomy" id="741275"/>
    <lineage>
        <taxon>Eukaryota</taxon>
        <taxon>Fungi</taxon>
        <taxon>Dikarya</taxon>
        <taxon>Basidiomycota</taxon>
        <taxon>Agaricomycotina</taxon>
        <taxon>Agaricomycetes</taxon>
        <taxon>Corticiales</taxon>
        <taxon>Punctulariaceae</taxon>
        <taxon>Punctularia</taxon>
    </lineage>
</organism>
<protein>
    <submittedName>
        <fullName evidence="2">FAD/NAD(P)-binding domain-containing protein</fullName>
    </submittedName>
</protein>
<dbReference type="PANTHER" id="PTHR43539">
    <property type="entry name" value="FLAVIN-BINDING MONOOXYGENASE-LIKE PROTEIN (AFU_ORTHOLOGUE AFUA_4G09220)"/>
    <property type="match status" value="1"/>
</dbReference>
<dbReference type="OMA" id="LEHYAIN"/>
<evidence type="ECO:0000313" key="2">
    <source>
        <dbReference type="EMBL" id="EIN03561.1"/>
    </source>
</evidence>
<keyword evidence="1" id="KW-0560">Oxidoreductase</keyword>
<evidence type="ECO:0000256" key="1">
    <source>
        <dbReference type="ARBA" id="ARBA00023002"/>
    </source>
</evidence>
<dbReference type="KEGG" id="psq:PUNSTDRAFT_77990"/>
<dbReference type="EMBL" id="JH687561">
    <property type="protein sequence ID" value="EIN03561.1"/>
    <property type="molecule type" value="Genomic_DNA"/>
</dbReference>
<dbReference type="PANTHER" id="PTHR43539:SF68">
    <property type="entry name" value="FLAVIN-BINDING MONOOXYGENASE-LIKE PROTEIN (AFU_ORTHOLOGUE AFUA_4G09220)"/>
    <property type="match status" value="1"/>
</dbReference>
<dbReference type="eggNOG" id="KOG1399">
    <property type="taxonomic scope" value="Eukaryota"/>
</dbReference>
<dbReference type="SUPFAM" id="SSF51905">
    <property type="entry name" value="FAD/NAD(P)-binding domain"/>
    <property type="match status" value="1"/>
</dbReference>
<dbReference type="Gene3D" id="3.50.50.60">
    <property type="entry name" value="FAD/NAD(P)-binding domain"/>
    <property type="match status" value="2"/>
</dbReference>
<dbReference type="Pfam" id="PF13738">
    <property type="entry name" value="Pyr_redox_3"/>
    <property type="match status" value="1"/>
</dbReference>
<dbReference type="GeneID" id="18885771"/>
<dbReference type="InterPro" id="IPR036188">
    <property type="entry name" value="FAD/NAD-bd_sf"/>
</dbReference>
<dbReference type="AlphaFoldDB" id="R7S2T4"/>
<dbReference type="PRINTS" id="PR00469">
    <property type="entry name" value="PNDRDTASEII"/>
</dbReference>
<accession>R7S2T4</accession>
<keyword evidence="3" id="KW-1185">Reference proteome</keyword>
<dbReference type="InterPro" id="IPR050982">
    <property type="entry name" value="Auxin_biosynth/cation_transpt"/>
</dbReference>
<dbReference type="Proteomes" id="UP000054196">
    <property type="component" value="Unassembled WGS sequence"/>
</dbReference>
<dbReference type="GO" id="GO:0050660">
    <property type="term" value="F:flavin adenine dinucleotide binding"/>
    <property type="evidence" value="ECO:0007669"/>
    <property type="project" value="TreeGrafter"/>
</dbReference>
<reference evidence="3" key="1">
    <citation type="journal article" date="2012" name="Science">
        <title>The Paleozoic origin of enzymatic lignin decomposition reconstructed from 31 fungal genomes.</title>
        <authorList>
            <person name="Floudas D."/>
            <person name="Binder M."/>
            <person name="Riley R."/>
            <person name="Barry K."/>
            <person name="Blanchette R.A."/>
            <person name="Henrissat B."/>
            <person name="Martinez A.T."/>
            <person name="Otillar R."/>
            <person name="Spatafora J.W."/>
            <person name="Yadav J.S."/>
            <person name="Aerts A."/>
            <person name="Benoit I."/>
            <person name="Boyd A."/>
            <person name="Carlson A."/>
            <person name="Copeland A."/>
            <person name="Coutinho P.M."/>
            <person name="de Vries R.P."/>
            <person name="Ferreira P."/>
            <person name="Findley K."/>
            <person name="Foster B."/>
            <person name="Gaskell J."/>
            <person name="Glotzer D."/>
            <person name="Gorecki P."/>
            <person name="Heitman J."/>
            <person name="Hesse C."/>
            <person name="Hori C."/>
            <person name="Igarashi K."/>
            <person name="Jurgens J.A."/>
            <person name="Kallen N."/>
            <person name="Kersten P."/>
            <person name="Kohler A."/>
            <person name="Kuees U."/>
            <person name="Kumar T.K.A."/>
            <person name="Kuo A."/>
            <person name="LaButti K."/>
            <person name="Larrondo L.F."/>
            <person name="Lindquist E."/>
            <person name="Ling A."/>
            <person name="Lombard V."/>
            <person name="Lucas S."/>
            <person name="Lundell T."/>
            <person name="Martin R."/>
            <person name="McLaughlin D.J."/>
            <person name="Morgenstern I."/>
            <person name="Morin E."/>
            <person name="Murat C."/>
            <person name="Nagy L.G."/>
            <person name="Nolan M."/>
            <person name="Ohm R.A."/>
            <person name="Patyshakuliyeva A."/>
            <person name="Rokas A."/>
            <person name="Ruiz-Duenas F.J."/>
            <person name="Sabat G."/>
            <person name="Salamov A."/>
            <person name="Samejima M."/>
            <person name="Schmutz J."/>
            <person name="Slot J.C."/>
            <person name="St John F."/>
            <person name="Stenlid J."/>
            <person name="Sun H."/>
            <person name="Sun S."/>
            <person name="Syed K."/>
            <person name="Tsang A."/>
            <person name="Wiebenga A."/>
            <person name="Young D."/>
            <person name="Pisabarro A."/>
            <person name="Eastwood D.C."/>
            <person name="Martin F."/>
            <person name="Cullen D."/>
            <person name="Grigoriev I.V."/>
            <person name="Hibbett D.S."/>
        </authorList>
    </citation>
    <scope>NUCLEOTIDE SEQUENCE [LARGE SCALE GENOMIC DNA]</scope>
    <source>
        <strain evidence="3">HHB-11173 SS5</strain>
    </source>
</reference>
<dbReference type="HOGENOM" id="CLU_015676_1_0_1"/>
<sequence length="569" mass="63253">MSSEIVRIAADWLDSLGQAFASGDAETIVALFQQDGWLRDLLTFSWDFRSLRGTDQIINYLSQYIPSASISNVKLDRRTGLEPSLVSLGPDLDNILEASFTFENASGSGRGMIYLKQDATQQWKAFIVFMTLDELRGLEEQDHESGLYGGHTITYQEVQARRVAEVESDPQVLIVGAGQTGLQVAARFKQMGIRAIVIDKNSRVGDNWRVRYIMFPHHTRALLLYAPFPSTWPRFTPRDKLANWLEQYATSQDLVIWTDSEIVPTPSYDPGTKRWGVRVRRGDTEYLLHPIDIVIATGTLGDPLVPLISGQDTFVGDIMHSSRFPGGQVFTGRRVLVVGAGNTSADLCQDLVHHGAASVTMVQRSSSVVVSDKYMAGFFEGRWPEGVPYEISDFRTAAMPLGQTREILQRLQQYALEYDSTMHEDLRKQGLSLSNGPDGAGLIWTLFSRLGGIDVGCAALIADGKVEVKQGVEVARFDKNGILFSDGTETEADAVLFATGYHNMRDTIRKIFGDIIDKTSPVWGLDDEYELRGFYRPSGQEGLWYAAGDFSHARYHSKHLVSGHSYPSG</sequence>
<dbReference type="RefSeq" id="XP_007389218.1">
    <property type="nucleotide sequence ID" value="XM_007389156.1"/>
</dbReference>
<dbReference type="OrthoDB" id="74360at2759"/>
<dbReference type="GO" id="GO:0004497">
    <property type="term" value="F:monooxygenase activity"/>
    <property type="evidence" value="ECO:0007669"/>
    <property type="project" value="TreeGrafter"/>
</dbReference>
<evidence type="ECO:0000313" key="3">
    <source>
        <dbReference type="Proteomes" id="UP000054196"/>
    </source>
</evidence>
<gene>
    <name evidence="2" type="ORF">PUNSTDRAFT_77990</name>
</gene>
<proteinExistence type="predicted"/>